<organism evidence="6 7">
    <name type="scientific">Leptobrachium leishanense</name>
    <name type="common">Leishan spiny toad</name>
    <dbReference type="NCBI Taxonomy" id="445787"/>
    <lineage>
        <taxon>Eukaryota</taxon>
        <taxon>Metazoa</taxon>
        <taxon>Chordata</taxon>
        <taxon>Craniata</taxon>
        <taxon>Vertebrata</taxon>
        <taxon>Euteleostomi</taxon>
        <taxon>Amphibia</taxon>
        <taxon>Batrachia</taxon>
        <taxon>Anura</taxon>
        <taxon>Pelobatoidea</taxon>
        <taxon>Megophryidae</taxon>
        <taxon>Leptobrachium</taxon>
    </lineage>
</organism>
<reference evidence="6" key="1">
    <citation type="submission" date="2025-08" db="UniProtKB">
        <authorList>
            <consortium name="Ensembl"/>
        </authorList>
    </citation>
    <scope>IDENTIFICATION</scope>
</reference>
<keyword evidence="2" id="KW-0963">Cytoplasm</keyword>
<dbReference type="GO" id="GO:0045503">
    <property type="term" value="F:dynein light chain binding"/>
    <property type="evidence" value="ECO:0007669"/>
    <property type="project" value="TreeGrafter"/>
</dbReference>
<dbReference type="GO" id="GO:0045504">
    <property type="term" value="F:dynein heavy chain binding"/>
    <property type="evidence" value="ECO:0007669"/>
    <property type="project" value="TreeGrafter"/>
</dbReference>
<accession>A0A8C5WK15</accession>
<dbReference type="SUPFAM" id="SSF50978">
    <property type="entry name" value="WD40 repeat-like"/>
    <property type="match status" value="1"/>
</dbReference>
<dbReference type="OrthoDB" id="445052at2759"/>
<keyword evidence="3 5" id="KW-0853">WD repeat</keyword>
<protein>
    <submittedName>
        <fullName evidence="6">Dynein 2 intermediate chain 2</fullName>
    </submittedName>
</protein>
<dbReference type="FunFam" id="2.130.10.10:FF:000283">
    <property type="entry name" value="WD repeat domain 34"/>
    <property type="match status" value="1"/>
</dbReference>
<dbReference type="Ensembl" id="ENSLLET00000045359.1">
    <property type="protein sequence ID" value="ENSLLEP00000043621.1"/>
    <property type="gene ID" value="ENSLLEG00000027505.1"/>
</dbReference>
<dbReference type="InterPro" id="IPR015943">
    <property type="entry name" value="WD40/YVTN_repeat-like_dom_sf"/>
</dbReference>
<dbReference type="FunFam" id="2.130.10.10:FF:001469">
    <property type="entry name" value="WD repeat domain 34"/>
    <property type="match status" value="1"/>
</dbReference>
<feature type="repeat" description="WD" evidence="5">
    <location>
        <begin position="465"/>
        <end position="501"/>
    </location>
</feature>
<dbReference type="Proteomes" id="UP000694569">
    <property type="component" value="Unplaced"/>
</dbReference>
<comment type="subcellular location">
    <subcellularLocation>
        <location evidence="1">Cytoplasm</location>
    </subcellularLocation>
</comment>
<dbReference type="GO" id="GO:0021915">
    <property type="term" value="P:neural tube development"/>
    <property type="evidence" value="ECO:0007669"/>
    <property type="project" value="Ensembl"/>
</dbReference>
<name>A0A8C5WK15_9ANUR</name>
<dbReference type="Gene3D" id="2.130.10.10">
    <property type="entry name" value="YVTN repeat-like/Quinoprotein amine dehydrogenase"/>
    <property type="match status" value="2"/>
</dbReference>
<dbReference type="AlphaFoldDB" id="A0A8C5WK15"/>
<keyword evidence="7" id="KW-1185">Reference proteome</keyword>
<dbReference type="PANTHER" id="PTHR12442">
    <property type="entry name" value="DYNEIN INTERMEDIATE CHAIN"/>
    <property type="match status" value="1"/>
</dbReference>
<proteinExistence type="predicted"/>
<gene>
    <name evidence="6" type="primary">DYNC2I2</name>
</gene>
<dbReference type="InterPro" id="IPR001680">
    <property type="entry name" value="WD40_rpt"/>
</dbReference>
<evidence type="ECO:0000256" key="3">
    <source>
        <dbReference type="ARBA" id="ARBA00022574"/>
    </source>
</evidence>
<dbReference type="GO" id="GO:0042073">
    <property type="term" value="P:intraciliary transport"/>
    <property type="evidence" value="ECO:0007669"/>
    <property type="project" value="Ensembl"/>
</dbReference>
<evidence type="ECO:0000256" key="4">
    <source>
        <dbReference type="ARBA" id="ARBA00022737"/>
    </source>
</evidence>
<dbReference type="GO" id="GO:0097014">
    <property type="term" value="C:ciliary plasm"/>
    <property type="evidence" value="ECO:0007669"/>
    <property type="project" value="TreeGrafter"/>
</dbReference>
<dbReference type="PROSITE" id="PS50082">
    <property type="entry name" value="WD_REPEATS_2"/>
    <property type="match status" value="1"/>
</dbReference>
<evidence type="ECO:0000256" key="1">
    <source>
        <dbReference type="ARBA" id="ARBA00004496"/>
    </source>
</evidence>
<keyword evidence="4" id="KW-0677">Repeat</keyword>
<dbReference type="PANTHER" id="PTHR12442:SF26">
    <property type="entry name" value="CYTOPLASMIC DYNEIN 2 INTERMEDIATE CHAIN 2"/>
    <property type="match status" value="1"/>
</dbReference>
<dbReference type="GO" id="GO:0005868">
    <property type="term" value="C:cytoplasmic dynein complex"/>
    <property type="evidence" value="ECO:0007669"/>
    <property type="project" value="TreeGrafter"/>
</dbReference>
<dbReference type="GeneTree" id="ENSGT00940000158483"/>
<dbReference type="InterPro" id="IPR050687">
    <property type="entry name" value="Dynein_IC"/>
</dbReference>
<evidence type="ECO:0000256" key="5">
    <source>
        <dbReference type="PROSITE-ProRule" id="PRU00221"/>
    </source>
</evidence>
<dbReference type="Pfam" id="PF00400">
    <property type="entry name" value="WD40"/>
    <property type="match status" value="3"/>
</dbReference>
<evidence type="ECO:0000256" key="2">
    <source>
        <dbReference type="ARBA" id="ARBA00022490"/>
    </source>
</evidence>
<sequence>VRWPPAGFTHGGQTMAAAVTGSGLLQTTSSVHLNVSVQCFTLPPPLQKSCQTNPISTKEASLQVSAVSEAGTQTEHRQDQRVLDVDLGPLLDYPDLGEFLKRVEGIMIKELKKNWRSHAFDGYEVNWEDQNKLVSCLHTLQYPAALEQQLQVTAVTWNCTGSVIACSYGRLGDGDWSTEKSYVCTWNLDRRGLKPNHPDVIVEVPSSVMCLAFHPSQPSLIAGGLFNGEVLLWDTSLTDDPLIGRTGLTPDTHTDAVYQVINLPWPQGNKLQILSISSDGKILVWQMEKEGKLTLMDGFALVAHQIPSNTRINKHGRGDSAVGGTCLSFSHFDQSLFVVGVEGGYLLKCFSGAQTSAQTSAATSVPLKAPAQFTFSPHGGPVYSVDCSPFHRNLFLSAGTDGHAHLYSMLQAKPLASLNLSDKYLFSIRWSPVRPLVFAAASGEGEILFCDLGKSPQKPSWCIKQTDNGKPVACLEFNPSQTQLLAAGDANGAVKIWQLSSDFNEQGAREMILLDDIARETTD</sequence>
<evidence type="ECO:0000313" key="7">
    <source>
        <dbReference type="Proteomes" id="UP000694569"/>
    </source>
</evidence>
<evidence type="ECO:0000313" key="6">
    <source>
        <dbReference type="Ensembl" id="ENSLLEP00000043621.1"/>
    </source>
</evidence>
<reference evidence="6" key="2">
    <citation type="submission" date="2025-09" db="UniProtKB">
        <authorList>
            <consortium name="Ensembl"/>
        </authorList>
    </citation>
    <scope>IDENTIFICATION</scope>
</reference>
<dbReference type="SMART" id="SM00320">
    <property type="entry name" value="WD40"/>
    <property type="match status" value="5"/>
</dbReference>
<dbReference type="InterPro" id="IPR036322">
    <property type="entry name" value="WD40_repeat_dom_sf"/>
</dbReference>